<reference evidence="2 3" key="1">
    <citation type="submission" date="2022-05" db="EMBL/GenBank/DDBJ databases">
        <authorList>
            <person name="Park J.-S."/>
        </authorList>
    </citation>
    <scope>NUCLEOTIDE SEQUENCE [LARGE SCALE GENOMIC DNA]</scope>
    <source>
        <strain evidence="2 3">2012CJ34-2</strain>
    </source>
</reference>
<keyword evidence="2" id="KW-0378">Hydrolase</keyword>
<dbReference type="GO" id="GO:0016787">
    <property type="term" value="F:hydrolase activity"/>
    <property type="evidence" value="ECO:0007669"/>
    <property type="project" value="UniProtKB-KW"/>
</dbReference>
<keyword evidence="3" id="KW-1185">Reference proteome</keyword>
<dbReference type="EMBL" id="JAMFLX010000002">
    <property type="protein sequence ID" value="MCL6268771.1"/>
    <property type="molecule type" value="Genomic_DNA"/>
</dbReference>
<dbReference type="Proteomes" id="UP001203338">
    <property type="component" value="Unassembled WGS sequence"/>
</dbReference>
<comment type="caution">
    <text evidence="2">The sequence shown here is derived from an EMBL/GenBank/DDBJ whole genome shotgun (WGS) entry which is preliminary data.</text>
</comment>
<organism evidence="2 3">
    <name type="scientific">Parendozoicomonas callyspongiae</name>
    <dbReference type="NCBI Taxonomy" id="2942213"/>
    <lineage>
        <taxon>Bacteria</taxon>
        <taxon>Pseudomonadati</taxon>
        <taxon>Pseudomonadota</taxon>
        <taxon>Gammaproteobacteria</taxon>
        <taxon>Oceanospirillales</taxon>
        <taxon>Endozoicomonadaceae</taxon>
        <taxon>Parendozoicomonas</taxon>
    </lineage>
</organism>
<feature type="transmembrane region" description="Helical" evidence="1">
    <location>
        <begin position="180"/>
        <end position="204"/>
    </location>
</feature>
<gene>
    <name evidence="2" type="ORF">M3P05_02250</name>
</gene>
<feature type="transmembrane region" description="Helical" evidence="1">
    <location>
        <begin position="117"/>
        <end position="135"/>
    </location>
</feature>
<keyword evidence="1" id="KW-0812">Transmembrane</keyword>
<evidence type="ECO:0000256" key="1">
    <source>
        <dbReference type="SAM" id="Phobius"/>
    </source>
</evidence>
<accession>A0ABT0PC22</accession>
<keyword evidence="1" id="KW-1133">Transmembrane helix</keyword>
<feature type="transmembrane region" description="Helical" evidence="1">
    <location>
        <begin position="141"/>
        <end position="159"/>
    </location>
</feature>
<proteinExistence type="predicted"/>
<evidence type="ECO:0000313" key="2">
    <source>
        <dbReference type="EMBL" id="MCL6268771.1"/>
    </source>
</evidence>
<protein>
    <submittedName>
        <fullName evidence="2">Metal-dependent hydrolase</fullName>
    </submittedName>
</protein>
<dbReference type="Pfam" id="PF04307">
    <property type="entry name" value="YdjM"/>
    <property type="match status" value="1"/>
</dbReference>
<feature type="transmembrane region" description="Helical" evidence="1">
    <location>
        <begin position="82"/>
        <end position="105"/>
    </location>
</feature>
<sequence length="227" mass="24650">MADFRTHFTTACTVSGIFATTALYTGEITLIDTVLIWGTGTFGGLLPDIDSDNSITLTITSTLLAAIIAIGLGGYLASRVPLAHNLALITAVLWFFRGAVIPFFARITVHRGNWHSLSAAFLFAFCITNCSYHFFEKTASFSFLLGLNGGIGFITHLFLDEIFAINLASLKLKRSFGTALKLWDFSSPCLSTLLLALCAVQIYYLPGFQPLESIISKLLETTKMGLG</sequence>
<keyword evidence="1" id="KW-0472">Membrane</keyword>
<dbReference type="InterPro" id="IPR007404">
    <property type="entry name" value="YdjM-like"/>
</dbReference>
<feature type="transmembrane region" description="Helical" evidence="1">
    <location>
        <begin position="55"/>
        <end position="76"/>
    </location>
</feature>
<dbReference type="RefSeq" id="WP_249697602.1">
    <property type="nucleotide sequence ID" value="NZ_JAMFLX010000002.1"/>
</dbReference>
<evidence type="ECO:0000313" key="3">
    <source>
        <dbReference type="Proteomes" id="UP001203338"/>
    </source>
</evidence>
<name>A0ABT0PC22_9GAMM</name>